<protein>
    <submittedName>
        <fullName evidence="1">Uncharacterized protein</fullName>
    </submittedName>
</protein>
<reference evidence="2" key="1">
    <citation type="submission" date="2014-04" db="EMBL/GenBank/DDBJ databases">
        <title>Evolutionary Origins and Diversification of the Mycorrhizal Mutualists.</title>
        <authorList>
            <consortium name="DOE Joint Genome Institute"/>
            <consortium name="Mycorrhizal Genomics Consortium"/>
            <person name="Kohler A."/>
            <person name="Kuo A."/>
            <person name="Nagy L.G."/>
            <person name="Floudas D."/>
            <person name="Copeland A."/>
            <person name="Barry K.W."/>
            <person name="Cichocki N."/>
            <person name="Veneault-Fourrey C."/>
            <person name="LaButti K."/>
            <person name="Lindquist E.A."/>
            <person name="Lipzen A."/>
            <person name="Lundell T."/>
            <person name="Morin E."/>
            <person name="Murat C."/>
            <person name="Riley R."/>
            <person name="Ohm R."/>
            <person name="Sun H."/>
            <person name="Tunlid A."/>
            <person name="Henrissat B."/>
            <person name="Grigoriev I.V."/>
            <person name="Hibbett D.S."/>
            <person name="Martin F."/>
        </authorList>
    </citation>
    <scope>NUCLEOTIDE SEQUENCE [LARGE SCALE GENOMIC DNA]</scope>
    <source>
        <strain evidence="2">FD-334 SS-4</strain>
    </source>
</reference>
<name>A0A0D2NK79_HYPSF</name>
<proteinExistence type="predicted"/>
<organism evidence="1 2">
    <name type="scientific">Hypholoma sublateritium (strain FD-334 SS-4)</name>
    <dbReference type="NCBI Taxonomy" id="945553"/>
    <lineage>
        <taxon>Eukaryota</taxon>
        <taxon>Fungi</taxon>
        <taxon>Dikarya</taxon>
        <taxon>Basidiomycota</taxon>
        <taxon>Agaricomycotina</taxon>
        <taxon>Agaricomycetes</taxon>
        <taxon>Agaricomycetidae</taxon>
        <taxon>Agaricales</taxon>
        <taxon>Agaricineae</taxon>
        <taxon>Strophariaceae</taxon>
        <taxon>Hypholoma</taxon>
    </lineage>
</organism>
<gene>
    <name evidence="1" type="ORF">HYPSUDRAFT_1104990</name>
</gene>
<accession>A0A0D2NK79</accession>
<evidence type="ECO:0000313" key="1">
    <source>
        <dbReference type="EMBL" id="KJA17001.1"/>
    </source>
</evidence>
<feature type="non-terminal residue" evidence="1">
    <location>
        <position position="1"/>
    </location>
</feature>
<dbReference type="Proteomes" id="UP000054270">
    <property type="component" value="Unassembled WGS sequence"/>
</dbReference>
<dbReference type="AlphaFoldDB" id="A0A0D2NK79"/>
<dbReference type="EMBL" id="KN817611">
    <property type="protein sequence ID" value="KJA17001.1"/>
    <property type="molecule type" value="Genomic_DNA"/>
</dbReference>
<keyword evidence="2" id="KW-1185">Reference proteome</keyword>
<evidence type="ECO:0000313" key="2">
    <source>
        <dbReference type="Proteomes" id="UP000054270"/>
    </source>
</evidence>
<sequence>CVYAAPRPEPDVYPDVPAPLLPAGTYFRRREFRATGVPLRVCALISRARPCSLPCAMQLVLPFSRPRFVFSHICLQRAVAPPPELHMPSAVPPPCMCDMYLAVDMVKCGLLLWARRRASPRAPTLSVYLARSRVVCCLASRAGYNASPLILFGDARVGHPCRGGDLLVCMRVSCTSTRCAWVPLVVLGLSAPPNARGSRCILLSVQH</sequence>